<dbReference type="FunFam" id="3.40.50.300:FF:000309">
    <property type="entry name" value="ABC transporter ATP-binding protein"/>
    <property type="match status" value="1"/>
</dbReference>
<evidence type="ECO:0000256" key="10">
    <source>
        <dbReference type="ARBA" id="ARBA00061478"/>
    </source>
</evidence>
<dbReference type="GO" id="GO:0043022">
    <property type="term" value="F:ribosome binding"/>
    <property type="evidence" value="ECO:0007669"/>
    <property type="project" value="UniProtKB-UniRule"/>
</dbReference>
<reference evidence="14" key="2">
    <citation type="journal article" date="2020" name="Microorganisms">
        <title>Osmotic Adaptation and Compatible Solute Biosynthesis of Phototrophic Bacteria as Revealed from Genome Analyses.</title>
        <authorList>
            <person name="Imhoff J.F."/>
            <person name="Rahn T."/>
            <person name="Kunzel S."/>
            <person name="Keller A."/>
            <person name="Neulinger S.C."/>
        </authorList>
    </citation>
    <scope>NUCLEOTIDE SEQUENCE</scope>
    <source>
        <strain evidence="14">DSM 9154</strain>
    </source>
</reference>
<comment type="subcellular location">
    <subcellularLocation>
        <location evidence="11">Cytoplasm</location>
    </subcellularLocation>
    <text evidence="11">Associates with ribosomes.</text>
</comment>
<sequence length="623" mass="69063">MATNPPLVQFKDVRLALGHEVLADHVDVTLARGDRACLVGRNGSGKSTLLRALAGEIEVDRGELFIQPGVRTAYLPQQPDLPPEQKVHAYVAGGLPGDVAHEDHRVDQVLARLDLESGRRLGTLSGGEGRRAALARTLVSEPDVLLLDEPTNHLDLPTIEWLEGELKRFSGTLILVSHDRAFLRAVSNCTLWLDRGTLRKMDSGFEQFDAWAEEVRQAEAEQLYQLNKKIEREAQWEHGGISGRRKRNQRRLAELREMRQTRAEMLKAKPGEMSLEVAEAERSGKTVIEAEQIAKAFTREDGQRVEIVRDFSTRIRKGDRIGVIGPNGAGKTTLIKMLTGDLEPDSGQVRHGTNLQPIYFDQRRESLDPEKTLWQTLAPGGGDTIDVGGKARHVVAYLKDFLFEEGQARQPVKALSGGETNRLLLARLFARRSNLIVMDEPTNDLDVETLDLLVEVLGEYNGTLLLVSHDRDFLDKTVTSVVAMEGDGRVEEFPGGYSDALSQRRGPKGGARMGDKAKADKKAGGKADQKASGKRGSGGSQGKLSYKEQRELDELPDKIEKLQQGIDDLQAKLSDPGFFKRDPDGYQQATEDLQRAQRALEKAETRWLELEERREALAQGTGS</sequence>
<proteinExistence type="inferred from homology"/>
<dbReference type="SUPFAM" id="SSF52540">
    <property type="entry name" value="P-loop containing nucleoside triphosphate hydrolases"/>
    <property type="match status" value="2"/>
</dbReference>
<comment type="similarity">
    <text evidence="10 11">Belongs to the ABC transporter superfamily. ABCF family. Uup subfamily.</text>
</comment>
<dbReference type="GO" id="GO:0005737">
    <property type="term" value="C:cytoplasm"/>
    <property type="evidence" value="ECO:0007669"/>
    <property type="project" value="UniProtKB-SubCell"/>
</dbReference>
<dbReference type="EC" id="3.6.1.-" evidence="11"/>
<evidence type="ECO:0000256" key="1">
    <source>
        <dbReference type="ARBA" id="ARBA00022490"/>
    </source>
</evidence>
<organism evidence="14 15">
    <name type="scientific">Rhodovibrio salinarum</name>
    <dbReference type="NCBI Taxonomy" id="1087"/>
    <lineage>
        <taxon>Bacteria</taxon>
        <taxon>Pseudomonadati</taxon>
        <taxon>Pseudomonadota</taxon>
        <taxon>Alphaproteobacteria</taxon>
        <taxon>Rhodospirillales</taxon>
        <taxon>Rhodovibrionaceae</taxon>
        <taxon>Rhodovibrio</taxon>
    </lineage>
</organism>
<feature type="domain" description="ABC transporter" evidence="13">
    <location>
        <begin position="288"/>
        <end position="511"/>
    </location>
</feature>
<comment type="caution">
    <text evidence="14">The sequence shown here is derived from an EMBL/GenBank/DDBJ whole genome shotgun (WGS) entry which is preliminary data.</text>
</comment>
<dbReference type="GO" id="GO:0016887">
    <property type="term" value="F:ATP hydrolysis activity"/>
    <property type="evidence" value="ECO:0007669"/>
    <property type="project" value="UniProtKB-UniRule"/>
</dbReference>
<evidence type="ECO:0000313" key="15">
    <source>
        <dbReference type="Proteomes" id="UP000778970"/>
    </source>
</evidence>
<evidence type="ECO:0000313" key="14">
    <source>
        <dbReference type="EMBL" id="MBK1696488.1"/>
    </source>
</evidence>
<dbReference type="Pfam" id="PF16326">
    <property type="entry name" value="ABC_tran_CTD"/>
    <property type="match status" value="1"/>
</dbReference>
<dbReference type="InterPro" id="IPR027417">
    <property type="entry name" value="P-loop_NTPase"/>
</dbReference>
<dbReference type="PANTHER" id="PTHR42855:SF1">
    <property type="entry name" value="ABC TRANSPORTER DOMAIN-CONTAINING PROTEIN"/>
    <property type="match status" value="1"/>
</dbReference>
<name>A0A934QGC3_9PROT</name>
<keyword evidence="8 11" id="KW-0234">DNA repair</keyword>
<reference evidence="14" key="1">
    <citation type="submission" date="2017-08" db="EMBL/GenBank/DDBJ databases">
        <authorList>
            <person name="Imhoff J.F."/>
            <person name="Rahn T."/>
            <person name="Kuenzel S."/>
            <person name="Neulinger S.C."/>
        </authorList>
    </citation>
    <scope>NUCLEOTIDE SEQUENCE</scope>
    <source>
        <strain evidence="14">DSM 9154</strain>
    </source>
</reference>
<feature type="domain" description="ABC transporter" evidence="13">
    <location>
        <begin position="8"/>
        <end position="220"/>
    </location>
</feature>
<dbReference type="Proteomes" id="UP000778970">
    <property type="component" value="Unassembled WGS sequence"/>
</dbReference>
<protein>
    <recommendedName>
        <fullName evidence="11">ATP-binding protein Uup</fullName>
        <ecNumber evidence="11">3.6.1.-</ecNumber>
    </recommendedName>
</protein>
<dbReference type="CDD" id="cd03221">
    <property type="entry name" value="ABCF_EF-3"/>
    <property type="match status" value="2"/>
</dbReference>
<feature type="compositionally biased region" description="Basic and acidic residues" evidence="12">
    <location>
        <begin position="513"/>
        <end position="531"/>
    </location>
</feature>
<feature type="compositionally biased region" description="Basic and acidic residues" evidence="12">
    <location>
        <begin position="545"/>
        <end position="561"/>
    </location>
</feature>
<evidence type="ECO:0000256" key="5">
    <source>
        <dbReference type="ARBA" id="ARBA00022801"/>
    </source>
</evidence>
<dbReference type="RefSeq" id="WP_027289353.1">
    <property type="nucleotide sequence ID" value="NZ_NRRE01000017.1"/>
</dbReference>
<evidence type="ECO:0000256" key="2">
    <source>
        <dbReference type="ARBA" id="ARBA00022737"/>
    </source>
</evidence>
<dbReference type="Pfam" id="PF00005">
    <property type="entry name" value="ABC_tran"/>
    <property type="match status" value="2"/>
</dbReference>
<dbReference type="EMBL" id="NRRE01000017">
    <property type="protein sequence ID" value="MBK1696488.1"/>
    <property type="molecule type" value="Genomic_DNA"/>
</dbReference>
<keyword evidence="15" id="KW-1185">Reference proteome</keyword>
<evidence type="ECO:0000256" key="12">
    <source>
        <dbReference type="SAM" id="MobiDB-lite"/>
    </source>
</evidence>
<dbReference type="GO" id="GO:0003746">
    <property type="term" value="F:translation elongation factor activity"/>
    <property type="evidence" value="ECO:0007669"/>
    <property type="project" value="UniProtKB-KW"/>
</dbReference>
<keyword evidence="6 11" id="KW-0067">ATP-binding</keyword>
<comment type="catalytic activity">
    <reaction evidence="9 11">
        <text>ATP + H2O = ADP + phosphate + H(+)</text>
        <dbReference type="Rhea" id="RHEA:13065"/>
        <dbReference type="ChEBI" id="CHEBI:15377"/>
        <dbReference type="ChEBI" id="CHEBI:15378"/>
        <dbReference type="ChEBI" id="CHEBI:30616"/>
        <dbReference type="ChEBI" id="CHEBI:43474"/>
        <dbReference type="ChEBI" id="CHEBI:456216"/>
    </reaction>
</comment>
<dbReference type="PROSITE" id="PS50893">
    <property type="entry name" value="ABC_TRANSPORTER_2"/>
    <property type="match status" value="2"/>
</dbReference>
<dbReference type="InterPro" id="IPR003439">
    <property type="entry name" value="ABC_transporter-like_ATP-bd"/>
</dbReference>
<dbReference type="GO" id="GO:0005524">
    <property type="term" value="F:ATP binding"/>
    <property type="evidence" value="ECO:0007669"/>
    <property type="project" value="UniProtKB-UniRule"/>
</dbReference>
<evidence type="ECO:0000259" key="13">
    <source>
        <dbReference type="PROSITE" id="PS50893"/>
    </source>
</evidence>
<dbReference type="InterPro" id="IPR051309">
    <property type="entry name" value="ABCF_ATPase"/>
</dbReference>
<feature type="region of interest" description="Disordered" evidence="12">
    <location>
        <begin position="493"/>
        <end position="594"/>
    </location>
</feature>
<feature type="binding site" evidence="11">
    <location>
        <begin position="40"/>
        <end position="47"/>
    </location>
    <ligand>
        <name>ATP</name>
        <dbReference type="ChEBI" id="CHEBI:30616"/>
        <label>1</label>
    </ligand>
</feature>
<dbReference type="Gene3D" id="3.40.50.300">
    <property type="entry name" value="P-loop containing nucleotide triphosphate hydrolases"/>
    <property type="match status" value="2"/>
</dbReference>
<dbReference type="AlphaFoldDB" id="A0A934QGC3"/>
<dbReference type="InterPro" id="IPR032524">
    <property type="entry name" value="ABC_tran_C"/>
</dbReference>
<evidence type="ECO:0000256" key="8">
    <source>
        <dbReference type="ARBA" id="ARBA00023204"/>
    </source>
</evidence>
<gene>
    <name evidence="11" type="primary">uup</name>
    <name evidence="14" type="ORF">CKO21_04425</name>
</gene>
<keyword evidence="5 11" id="KW-0378">Hydrolase</keyword>
<dbReference type="InterPro" id="IPR043686">
    <property type="entry name" value="Uup"/>
</dbReference>
<keyword evidence="4 11" id="KW-0227">DNA damage</keyword>
<feature type="binding site" evidence="11">
    <location>
        <begin position="325"/>
        <end position="332"/>
    </location>
    <ligand>
        <name>ATP</name>
        <dbReference type="ChEBI" id="CHEBI:30616"/>
        <label>2</label>
    </ligand>
</feature>
<comment type="function">
    <text evidence="11">Probably plays a role in ribosome assembly or function. May be involved in resolution of branched DNA intermediates that result from template switching in postreplication gaps. Binds DNA and has ATPase activity.</text>
</comment>
<keyword evidence="1 11" id="KW-0963">Cytoplasm</keyword>
<evidence type="ECO:0000256" key="11">
    <source>
        <dbReference type="HAMAP-Rule" id="MF_00848"/>
    </source>
</evidence>
<keyword evidence="14" id="KW-0251">Elongation factor</keyword>
<evidence type="ECO:0000256" key="7">
    <source>
        <dbReference type="ARBA" id="ARBA00023125"/>
    </source>
</evidence>
<accession>A0A934QGC3</accession>
<dbReference type="PANTHER" id="PTHR42855">
    <property type="entry name" value="ABC TRANSPORTER ATP-BINDING SUBUNIT"/>
    <property type="match status" value="1"/>
</dbReference>
<dbReference type="Gene3D" id="1.10.287.380">
    <property type="entry name" value="Valyl-tRNA synthetase, C-terminal domain"/>
    <property type="match status" value="1"/>
</dbReference>
<dbReference type="InterPro" id="IPR037118">
    <property type="entry name" value="Val-tRNA_synth_C_sf"/>
</dbReference>
<keyword evidence="14" id="KW-0648">Protein biosynthesis</keyword>
<evidence type="ECO:0000256" key="4">
    <source>
        <dbReference type="ARBA" id="ARBA00022763"/>
    </source>
</evidence>
<evidence type="ECO:0000256" key="6">
    <source>
        <dbReference type="ARBA" id="ARBA00022840"/>
    </source>
</evidence>
<dbReference type="SMART" id="SM00382">
    <property type="entry name" value="AAA"/>
    <property type="match status" value="2"/>
</dbReference>
<evidence type="ECO:0000256" key="3">
    <source>
        <dbReference type="ARBA" id="ARBA00022741"/>
    </source>
</evidence>
<keyword evidence="7 11" id="KW-0238">DNA-binding</keyword>
<keyword evidence="2 11" id="KW-0677">Repeat</keyword>
<dbReference type="GO" id="GO:0006281">
    <property type="term" value="P:DNA repair"/>
    <property type="evidence" value="ECO:0007669"/>
    <property type="project" value="UniProtKB-KW"/>
</dbReference>
<keyword evidence="3 11" id="KW-0547">Nucleotide-binding</keyword>
<dbReference type="InterPro" id="IPR003593">
    <property type="entry name" value="AAA+_ATPase"/>
</dbReference>
<evidence type="ECO:0000256" key="9">
    <source>
        <dbReference type="ARBA" id="ARBA00049360"/>
    </source>
</evidence>
<dbReference type="HAMAP" id="MF_00848">
    <property type="entry name" value="Uup"/>
    <property type="match status" value="1"/>
</dbReference>
<dbReference type="GO" id="GO:0003677">
    <property type="term" value="F:DNA binding"/>
    <property type="evidence" value="ECO:0007669"/>
    <property type="project" value="UniProtKB-UniRule"/>
</dbReference>